<accession>A0A9P5N4V5</accession>
<feature type="compositionally biased region" description="Polar residues" evidence="1">
    <location>
        <begin position="24"/>
        <end position="40"/>
    </location>
</feature>
<sequence>MSRQYQDPNYHSGQYQTPYPYPNPSQQSGQYTQPSPNPRDTYNDHSSQHAFSSYPTEGSLQPQPSGRRQSSHSPYAAPVPFPEPQGSSVGHPQTYLAPSQTTPHLTVGTHQQGYQSSYGYPPSTSDSQQFYAADRSDTGGSSNFYSQPGGGYSVAQPPDGNAAGYDNLRERPKAPGYLPAAGTHSNLYVDILVAVTLYLWTPESRSFGSGAATNICRLR</sequence>
<feature type="region of interest" description="Disordered" evidence="1">
    <location>
        <begin position="1"/>
        <end position="168"/>
    </location>
</feature>
<keyword evidence="3" id="KW-1185">Reference proteome</keyword>
<feature type="compositionally biased region" description="Polar residues" evidence="1">
    <location>
        <begin position="85"/>
        <end position="130"/>
    </location>
</feature>
<proteinExistence type="predicted"/>
<feature type="compositionally biased region" description="Polar residues" evidence="1">
    <location>
        <begin position="48"/>
        <end position="73"/>
    </location>
</feature>
<dbReference type="AlphaFoldDB" id="A0A9P5N4V5"/>
<reference evidence="2" key="1">
    <citation type="submission" date="2019-10" db="EMBL/GenBank/DDBJ databases">
        <authorList>
            <consortium name="DOE Joint Genome Institute"/>
            <person name="Kuo A."/>
            <person name="Miyauchi S."/>
            <person name="Kiss E."/>
            <person name="Drula E."/>
            <person name="Kohler A."/>
            <person name="Sanchez-Garcia M."/>
            <person name="Andreopoulos B."/>
            <person name="Barry K.W."/>
            <person name="Bonito G."/>
            <person name="Buee M."/>
            <person name="Carver A."/>
            <person name="Chen C."/>
            <person name="Cichocki N."/>
            <person name="Clum A."/>
            <person name="Culley D."/>
            <person name="Crous P.W."/>
            <person name="Fauchery L."/>
            <person name="Girlanda M."/>
            <person name="Hayes R."/>
            <person name="Keri Z."/>
            <person name="LaButti K."/>
            <person name="Lipzen A."/>
            <person name="Lombard V."/>
            <person name="Magnuson J."/>
            <person name="Maillard F."/>
            <person name="Morin E."/>
            <person name="Murat C."/>
            <person name="Nolan M."/>
            <person name="Ohm R."/>
            <person name="Pangilinan J."/>
            <person name="Pereira M."/>
            <person name="Perotto S."/>
            <person name="Peter M."/>
            <person name="Riley R."/>
            <person name="Sitrit Y."/>
            <person name="Stielow B."/>
            <person name="Szollosi G."/>
            <person name="Zifcakova L."/>
            <person name="Stursova M."/>
            <person name="Spatafora J.W."/>
            <person name="Tedersoo L."/>
            <person name="Vaario L.-M."/>
            <person name="Yamada A."/>
            <person name="Yan M."/>
            <person name="Wang P."/>
            <person name="Xu J."/>
            <person name="Bruns T."/>
            <person name="Baldrian P."/>
            <person name="Vilgalys R."/>
            <person name="Henrissat B."/>
            <person name="Grigoriev I.V."/>
            <person name="Hibbett D."/>
            <person name="Nagy L.G."/>
            <person name="Martin F.M."/>
        </authorList>
    </citation>
    <scope>NUCLEOTIDE SEQUENCE</scope>
    <source>
        <strain evidence="2">Prilba</strain>
    </source>
</reference>
<dbReference type="Proteomes" id="UP000759537">
    <property type="component" value="Unassembled WGS sequence"/>
</dbReference>
<reference evidence="2" key="2">
    <citation type="journal article" date="2020" name="Nat. Commun.">
        <title>Large-scale genome sequencing of mycorrhizal fungi provides insights into the early evolution of symbiotic traits.</title>
        <authorList>
            <person name="Miyauchi S."/>
            <person name="Kiss E."/>
            <person name="Kuo A."/>
            <person name="Drula E."/>
            <person name="Kohler A."/>
            <person name="Sanchez-Garcia M."/>
            <person name="Morin E."/>
            <person name="Andreopoulos B."/>
            <person name="Barry K.W."/>
            <person name="Bonito G."/>
            <person name="Buee M."/>
            <person name="Carver A."/>
            <person name="Chen C."/>
            <person name="Cichocki N."/>
            <person name="Clum A."/>
            <person name="Culley D."/>
            <person name="Crous P.W."/>
            <person name="Fauchery L."/>
            <person name="Girlanda M."/>
            <person name="Hayes R.D."/>
            <person name="Keri Z."/>
            <person name="LaButti K."/>
            <person name="Lipzen A."/>
            <person name="Lombard V."/>
            <person name="Magnuson J."/>
            <person name="Maillard F."/>
            <person name="Murat C."/>
            <person name="Nolan M."/>
            <person name="Ohm R.A."/>
            <person name="Pangilinan J."/>
            <person name="Pereira M.F."/>
            <person name="Perotto S."/>
            <person name="Peter M."/>
            <person name="Pfister S."/>
            <person name="Riley R."/>
            <person name="Sitrit Y."/>
            <person name="Stielow J.B."/>
            <person name="Szollosi G."/>
            <person name="Zifcakova L."/>
            <person name="Stursova M."/>
            <person name="Spatafora J.W."/>
            <person name="Tedersoo L."/>
            <person name="Vaario L.M."/>
            <person name="Yamada A."/>
            <person name="Yan M."/>
            <person name="Wang P."/>
            <person name="Xu J."/>
            <person name="Bruns T."/>
            <person name="Baldrian P."/>
            <person name="Vilgalys R."/>
            <person name="Dunand C."/>
            <person name="Henrissat B."/>
            <person name="Grigoriev I.V."/>
            <person name="Hibbett D."/>
            <person name="Nagy L.G."/>
            <person name="Martin F.M."/>
        </authorList>
    </citation>
    <scope>NUCLEOTIDE SEQUENCE</scope>
    <source>
        <strain evidence="2">Prilba</strain>
    </source>
</reference>
<protein>
    <submittedName>
        <fullName evidence="2">Uncharacterized protein</fullName>
    </submittedName>
</protein>
<organism evidence="2 3">
    <name type="scientific">Russula ochroleuca</name>
    <dbReference type="NCBI Taxonomy" id="152965"/>
    <lineage>
        <taxon>Eukaryota</taxon>
        <taxon>Fungi</taxon>
        <taxon>Dikarya</taxon>
        <taxon>Basidiomycota</taxon>
        <taxon>Agaricomycotina</taxon>
        <taxon>Agaricomycetes</taxon>
        <taxon>Russulales</taxon>
        <taxon>Russulaceae</taxon>
        <taxon>Russula</taxon>
    </lineage>
</organism>
<feature type="compositionally biased region" description="Polar residues" evidence="1">
    <location>
        <begin position="1"/>
        <end position="17"/>
    </location>
</feature>
<gene>
    <name evidence="2" type="ORF">DFH94DRAFT_688829</name>
</gene>
<evidence type="ECO:0000313" key="2">
    <source>
        <dbReference type="EMBL" id="KAF8486464.1"/>
    </source>
</evidence>
<name>A0A9P5N4V5_9AGAM</name>
<dbReference type="EMBL" id="WHVB01000002">
    <property type="protein sequence ID" value="KAF8486464.1"/>
    <property type="molecule type" value="Genomic_DNA"/>
</dbReference>
<evidence type="ECO:0000313" key="3">
    <source>
        <dbReference type="Proteomes" id="UP000759537"/>
    </source>
</evidence>
<evidence type="ECO:0000256" key="1">
    <source>
        <dbReference type="SAM" id="MobiDB-lite"/>
    </source>
</evidence>
<dbReference type="OrthoDB" id="10633982at2759"/>
<comment type="caution">
    <text evidence="2">The sequence shown here is derived from an EMBL/GenBank/DDBJ whole genome shotgun (WGS) entry which is preliminary data.</text>
</comment>